<feature type="active site" description="Charge relay system" evidence="2">
    <location>
        <position position="331"/>
    </location>
</feature>
<sequence>MSAVAVSLVILGLLCALFRMLHLSIYAGEPKLFYKEGSQFVKSVLDLCPIFKEVYLPPLIWGKSGHLQTFIYAKLGRIKSPYPQGERVSVIMPDGATMTFDVFEPHKPHPSKGDYTMVLCPGIANSSETTYICTFVHYAQERGYRVAVLNHLGALSSAPLTSSRMFTYGGTEEYGAMVDEVLRRHPVTKLMGVGFSMGGNMVVKYIGEDNSRQKNFLCVMSLCQGYDAEMAIEMGKDWAHLRRMYAYVMTSNQKKMLRRHYDILLGKEVQEKYDIDPELVLASTSLHELDEAYSRRRMGFKSVDEYHRKHSCRYCMDQITLPMFLLNATDDPLVPPPLVDIGKEYARTHTNSILVETRHGGHLGFFESGILTPDPVTWLDRSALQYAEAIVTLYTANKLPHLKFKLA</sequence>
<dbReference type="InterPro" id="IPR000073">
    <property type="entry name" value="AB_hydrolase_1"/>
</dbReference>
<dbReference type="KEGG" id="cvn:111116970"/>
<feature type="domain" description="AB hydrolase-1" evidence="3">
    <location>
        <begin position="116"/>
        <end position="367"/>
    </location>
</feature>
<protein>
    <submittedName>
        <fullName evidence="5">Monoacylglycerol lipase ABHD2-like</fullName>
    </submittedName>
</protein>
<dbReference type="GeneID" id="111116970"/>
<dbReference type="GO" id="GO:0047372">
    <property type="term" value="F:monoacylglycerol lipase activity"/>
    <property type="evidence" value="ECO:0007669"/>
    <property type="project" value="TreeGrafter"/>
</dbReference>
<dbReference type="Proteomes" id="UP000694844">
    <property type="component" value="Chromosome 10"/>
</dbReference>
<dbReference type="InterPro" id="IPR012020">
    <property type="entry name" value="ABHD4"/>
</dbReference>
<dbReference type="Gene3D" id="3.40.50.1820">
    <property type="entry name" value="alpha/beta hydrolase"/>
    <property type="match status" value="1"/>
</dbReference>
<dbReference type="PANTHER" id="PTHR10794:SF45">
    <property type="entry name" value="MONOACYLGLYCEROL LIPASE ABHD2"/>
    <property type="match status" value="1"/>
</dbReference>
<dbReference type="OrthoDB" id="5954035at2759"/>
<dbReference type="GO" id="GO:0097524">
    <property type="term" value="C:sperm plasma membrane"/>
    <property type="evidence" value="ECO:0007669"/>
    <property type="project" value="TreeGrafter"/>
</dbReference>
<evidence type="ECO:0000259" key="3">
    <source>
        <dbReference type="Pfam" id="PF00561"/>
    </source>
</evidence>
<dbReference type="GO" id="GO:0051793">
    <property type="term" value="P:medium-chain fatty acid catabolic process"/>
    <property type="evidence" value="ECO:0007669"/>
    <property type="project" value="TreeGrafter"/>
</dbReference>
<dbReference type="GO" id="GO:0043401">
    <property type="term" value="P:steroid hormone receptor signaling pathway"/>
    <property type="evidence" value="ECO:0007669"/>
    <property type="project" value="TreeGrafter"/>
</dbReference>
<gene>
    <name evidence="5" type="primary">LOC111116970</name>
</gene>
<dbReference type="Pfam" id="PF00561">
    <property type="entry name" value="Abhydrolase_1"/>
    <property type="match status" value="1"/>
</dbReference>
<keyword evidence="4" id="KW-1185">Reference proteome</keyword>
<dbReference type="AlphaFoldDB" id="A0A8B8C9C6"/>
<dbReference type="GO" id="GO:0046464">
    <property type="term" value="P:acylglycerol catabolic process"/>
    <property type="evidence" value="ECO:0007669"/>
    <property type="project" value="TreeGrafter"/>
</dbReference>
<dbReference type="InterPro" id="IPR050960">
    <property type="entry name" value="AB_hydrolase_4_sf"/>
</dbReference>
<dbReference type="RefSeq" id="XP_022311734.1">
    <property type="nucleotide sequence ID" value="XM_022456026.1"/>
</dbReference>
<evidence type="ECO:0000256" key="1">
    <source>
        <dbReference type="ARBA" id="ARBA00010884"/>
    </source>
</evidence>
<reference evidence="5" key="1">
    <citation type="submission" date="2025-08" db="UniProtKB">
        <authorList>
            <consortium name="RefSeq"/>
        </authorList>
    </citation>
    <scope>IDENTIFICATION</scope>
    <source>
        <tissue evidence="5">Whole sample</tissue>
    </source>
</reference>
<accession>A0A8B8C9C6</accession>
<dbReference type="GO" id="GO:0051792">
    <property type="term" value="P:medium-chain fatty acid biosynthetic process"/>
    <property type="evidence" value="ECO:0007669"/>
    <property type="project" value="TreeGrafter"/>
</dbReference>
<evidence type="ECO:0000256" key="2">
    <source>
        <dbReference type="PIRSR" id="PIRSR005211-1"/>
    </source>
</evidence>
<dbReference type="GO" id="GO:0048240">
    <property type="term" value="P:sperm capacitation"/>
    <property type="evidence" value="ECO:0007669"/>
    <property type="project" value="TreeGrafter"/>
</dbReference>
<dbReference type="SUPFAM" id="SSF53474">
    <property type="entry name" value="alpha/beta-Hydrolases"/>
    <property type="match status" value="1"/>
</dbReference>
<feature type="active site" description="Charge relay system" evidence="2">
    <location>
        <position position="362"/>
    </location>
</feature>
<dbReference type="GO" id="GO:0008126">
    <property type="term" value="F:acetylesterase activity"/>
    <property type="evidence" value="ECO:0007669"/>
    <property type="project" value="TreeGrafter"/>
</dbReference>
<dbReference type="PANTHER" id="PTHR10794">
    <property type="entry name" value="ABHYDROLASE DOMAIN-CONTAINING PROTEIN"/>
    <property type="match status" value="1"/>
</dbReference>
<dbReference type="InterPro" id="IPR029058">
    <property type="entry name" value="AB_hydrolase_fold"/>
</dbReference>
<evidence type="ECO:0000313" key="4">
    <source>
        <dbReference type="Proteomes" id="UP000694844"/>
    </source>
</evidence>
<organism evidence="4 5">
    <name type="scientific">Crassostrea virginica</name>
    <name type="common">Eastern oyster</name>
    <dbReference type="NCBI Taxonomy" id="6565"/>
    <lineage>
        <taxon>Eukaryota</taxon>
        <taxon>Metazoa</taxon>
        <taxon>Spiralia</taxon>
        <taxon>Lophotrochozoa</taxon>
        <taxon>Mollusca</taxon>
        <taxon>Bivalvia</taxon>
        <taxon>Autobranchia</taxon>
        <taxon>Pteriomorphia</taxon>
        <taxon>Ostreida</taxon>
        <taxon>Ostreoidea</taxon>
        <taxon>Ostreidae</taxon>
        <taxon>Crassostrea</taxon>
    </lineage>
</organism>
<name>A0A8B8C9C6_CRAVI</name>
<proteinExistence type="inferred from homology"/>
<feature type="active site" description="Charge relay system" evidence="2">
    <location>
        <position position="196"/>
    </location>
</feature>
<dbReference type="GO" id="GO:0036126">
    <property type="term" value="C:sperm flagellum"/>
    <property type="evidence" value="ECO:0007669"/>
    <property type="project" value="TreeGrafter"/>
</dbReference>
<comment type="similarity">
    <text evidence="1">Belongs to the AB hydrolase superfamily. AB hydrolase 4 family.</text>
</comment>
<evidence type="ECO:0000313" key="5">
    <source>
        <dbReference type="RefSeq" id="XP_022311734.1"/>
    </source>
</evidence>
<dbReference type="PIRSF" id="PIRSF005211">
    <property type="entry name" value="Ab_hydro_YheT"/>
    <property type="match status" value="1"/>
</dbReference>